<comment type="caution">
    <text evidence="2">The sequence shown here is derived from an EMBL/GenBank/DDBJ whole genome shotgun (WGS) entry which is preliminary data.</text>
</comment>
<proteinExistence type="predicted"/>
<dbReference type="AlphaFoldDB" id="A0AAJ0UEI2"/>
<accession>A0AAJ0UEI2</accession>
<feature type="signal peptide" evidence="1">
    <location>
        <begin position="1"/>
        <end position="26"/>
    </location>
</feature>
<dbReference type="RefSeq" id="WP_201244391.1">
    <property type="nucleotide sequence ID" value="NZ_NHSF01000034.1"/>
</dbReference>
<reference evidence="2" key="2">
    <citation type="journal article" date="2020" name="Microorganisms">
        <title>Osmotic Adaptation and Compatible Solute Biosynthesis of Phototrophic Bacteria as Revealed from Genome Analyses.</title>
        <authorList>
            <person name="Imhoff J.F."/>
            <person name="Rahn T."/>
            <person name="Kunzel S."/>
            <person name="Keller A."/>
            <person name="Neulinger S.C."/>
        </authorList>
    </citation>
    <scope>NUCLEOTIDE SEQUENCE</scope>
    <source>
        <strain evidence="2">DSM 4395</strain>
    </source>
</reference>
<keyword evidence="3" id="KW-1185">Reference proteome</keyword>
<keyword evidence="1" id="KW-0732">Signal</keyword>
<evidence type="ECO:0000313" key="2">
    <source>
        <dbReference type="EMBL" id="MBK5929974.1"/>
    </source>
</evidence>
<evidence type="ECO:0008006" key="4">
    <source>
        <dbReference type="Google" id="ProtNLM"/>
    </source>
</evidence>
<gene>
    <name evidence="2" type="ORF">CCR82_05390</name>
</gene>
<sequence length="115" mass="12175">MTLNTRPSQRVALALLPLLLAGCATTGNFVSDWGEITLAPGDTGLCHSNPCRVFFKLPPGEGSYTLHGSAFPIGEYPAGQTAMIGSFFESSVIEVVGADLPKTYLTVPEPFGETR</sequence>
<protein>
    <recommendedName>
        <fullName evidence="4">Lipoprotein</fullName>
    </recommendedName>
</protein>
<dbReference type="EMBL" id="NHSF01000034">
    <property type="protein sequence ID" value="MBK5929974.1"/>
    <property type="molecule type" value="Genomic_DNA"/>
</dbReference>
<name>A0AAJ0UEI2_HALSE</name>
<dbReference type="PROSITE" id="PS51257">
    <property type="entry name" value="PROKAR_LIPOPROTEIN"/>
    <property type="match status" value="1"/>
</dbReference>
<reference evidence="2" key="1">
    <citation type="submission" date="2017-05" db="EMBL/GenBank/DDBJ databases">
        <authorList>
            <person name="Imhoff J.F."/>
            <person name="Rahn T."/>
            <person name="Kuenzel S."/>
            <person name="Neulinger S.C."/>
        </authorList>
    </citation>
    <scope>NUCLEOTIDE SEQUENCE</scope>
    <source>
        <strain evidence="2">DSM 4395</strain>
    </source>
</reference>
<evidence type="ECO:0000313" key="3">
    <source>
        <dbReference type="Proteomes" id="UP001296967"/>
    </source>
</evidence>
<dbReference type="Proteomes" id="UP001296967">
    <property type="component" value="Unassembled WGS sequence"/>
</dbReference>
<organism evidence="2 3">
    <name type="scientific">Halochromatium salexigens</name>
    <name type="common">Chromatium salexigens</name>
    <dbReference type="NCBI Taxonomy" id="49447"/>
    <lineage>
        <taxon>Bacteria</taxon>
        <taxon>Pseudomonadati</taxon>
        <taxon>Pseudomonadota</taxon>
        <taxon>Gammaproteobacteria</taxon>
        <taxon>Chromatiales</taxon>
        <taxon>Chromatiaceae</taxon>
        <taxon>Halochromatium</taxon>
    </lineage>
</organism>
<feature type="chain" id="PRO_5042557841" description="Lipoprotein" evidence="1">
    <location>
        <begin position="27"/>
        <end position="115"/>
    </location>
</feature>
<evidence type="ECO:0000256" key="1">
    <source>
        <dbReference type="SAM" id="SignalP"/>
    </source>
</evidence>